<organism evidence="6 8">
    <name type="scientific">Chitinophaga sancti</name>
    <dbReference type="NCBI Taxonomy" id="1004"/>
    <lineage>
        <taxon>Bacteria</taxon>
        <taxon>Pseudomonadati</taxon>
        <taxon>Bacteroidota</taxon>
        <taxon>Chitinophagia</taxon>
        <taxon>Chitinophagales</taxon>
        <taxon>Chitinophagaceae</taxon>
        <taxon>Chitinophaga</taxon>
    </lineage>
</organism>
<feature type="domain" description="HTH tetR-type" evidence="5">
    <location>
        <begin position="2"/>
        <end position="62"/>
    </location>
</feature>
<name>A0A1K1MNN1_9BACT</name>
<dbReference type="EMBL" id="CP140154">
    <property type="protein sequence ID" value="WQG91533.1"/>
    <property type="molecule type" value="Genomic_DNA"/>
</dbReference>
<keyword evidence="1" id="KW-0805">Transcription regulation</keyword>
<dbReference type="GO" id="GO:0003677">
    <property type="term" value="F:DNA binding"/>
    <property type="evidence" value="ECO:0007669"/>
    <property type="project" value="UniProtKB-UniRule"/>
</dbReference>
<sequence>MQDTKDKIVGLADQLIKTKGFNAFSYKEISDPLAIKNAAVHYYFPSKADLGMAVLQQEFDSLNIGIANWENLTEDQQLRQLIASFEKKCSGHMACIMGSLSPDYNTLPANMQERLQQFSAAVIEWVTRCLDKGREKGIFSFKGAPEDRALMIVSNLLASLLLSRVMGESAFEKISKQLLDDIL</sequence>
<keyword evidence="2 4" id="KW-0238">DNA-binding</keyword>
<dbReference type="AlphaFoldDB" id="A0A1K1MNN1"/>
<protein>
    <submittedName>
        <fullName evidence="7">TetR/AcrR family transcriptional regulator</fullName>
    </submittedName>
    <submittedName>
        <fullName evidence="6">Transcriptional regulator, TetR family</fullName>
    </submittedName>
</protein>
<proteinExistence type="predicted"/>
<dbReference type="Gene3D" id="1.10.357.10">
    <property type="entry name" value="Tetracycline Repressor, domain 2"/>
    <property type="match status" value="1"/>
</dbReference>
<dbReference type="PANTHER" id="PTHR47506">
    <property type="entry name" value="TRANSCRIPTIONAL REGULATORY PROTEIN"/>
    <property type="match status" value="1"/>
</dbReference>
<evidence type="ECO:0000256" key="1">
    <source>
        <dbReference type="ARBA" id="ARBA00023015"/>
    </source>
</evidence>
<dbReference type="SUPFAM" id="SSF46689">
    <property type="entry name" value="Homeodomain-like"/>
    <property type="match status" value="1"/>
</dbReference>
<dbReference type="PROSITE" id="PS50977">
    <property type="entry name" value="HTH_TETR_2"/>
    <property type="match status" value="1"/>
</dbReference>
<reference evidence="7 9" key="2">
    <citation type="submission" date="2023-11" db="EMBL/GenBank/DDBJ databases">
        <title>MicrobeMod: A computational toolkit for identifying prokaryotic methylation and restriction-modification with nanopore sequencing.</title>
        <authorList>
            <person name="Crits-Christoph A."/>
            <person name="Kang S.C."/>
            <person name="Lee H."/>
            <person name="Ostrov N."/>
        </authorList>
    </citation>
    <scope>NUCLEOTIDE SEQUENCE [LARGE SCALE GENOMIC DNA]</scope>
    <source>
        <strain evidence="7 9">ATCC 23090</strain>
    </source>
</reference>
<gene>
    <name evidence="6" type="ORF">SAMN05661012_00739</name>
    <name evidence="7" type="ORF">SR876_08470</name>
</gene>
<evidence type="ECO:0000313" key="6">
    <source>
        <dbReference type="EMBL" id="SFW24780.1"/>
    </source>
</evidence>
<dbReference type="InterPro" id="IPR009057">
    <property type="entry name" value="Homeodomain-like_sf"/>
</dbReference>
<dbReference type="OrthoDB" id="9809772at2"/>
<keyword evidence="9" id="KW-1185">Reference proteome</keyword>
<dbReference type="Proteomes" id="UP000183788">
    <property type="component" value="Unassembled WGS sequence"/>
</dbReference>
<accession>A0A1K1MNN1</accession>
<evidence type="ECO:0000313" key="7">
    <source>
        <dbReference type="EMBL" id="WQG91533.1"/>
    </source>
</evidence>
<evidence type="ECO:0000313" key="9">
    <source>
        <dbReference type="Proteomes" id="UP001326715"/>
    </source>
</evidence>
<evidence type="ECO:0000259" key="5">
    <source>
        <dbReference type="PROSITE" id="PS50977"/>
    </source>
</evidence>
<evidence type="ECO:0000256" key="2">
    <source>
        <dbReference type="ARBA" id="ARBA00023125"/>
    </source>
</evidence>
<dbReference type="STRING" id="1004.SAMN05661012_00739"/>
<dbReference type="Proteomes" id="UP001326715">
    <property type="component" value="Chromosome"/>
</dbReference>
<dbReference type="InterPro" id="IPR001647">
    <property type="entry name" value="HTH_TetR"/>
</dbReference>
<reference evidence="6 8" key="1">
    <citation type="submission" date="2016-11" db="EMBL/GenBank/DDBJ databases">
        <authorList>
            <person name="Jaros S."/>
            <person name="Januszkiewicz K."/>
            <person name="Wedrychowicz H."/>
        </authorList>
    </citation>
    <scope>NUCLEOTIDE SEQUENCE [LARGE SCALE GENOMIC DNA]</scope>
    <source>
        <strain evidence="6 8">DSM 784</strain>
    </source>
</reference>
<dbReference type="SUPFAM" id="SSF48498">
    <property type="entry name" value="Tetracyclin repressor-like, C-terminal domain"/>
    <property type="match status" value="1"/>
</dbReference>
<evidence type="ECO:0000256" key="4">
    <source>
        <dbReference type="PROSITE-ProRule" id="PRU00335"/>
    </source>
</evidence>
<dbReference type="Pfam" id="PF00440">
    <property type="entry name" value="TetR_N"/>
    <property type="match status" value="1"/>
</dbReference>
<evidence type="ECO:0000313" key="8">
    <source>
        <dbReference type="Proteomes" id="UP000183788"/>
    </source>
</evidence>
<evidence type="ECO:0000256" key="3">
    <source>
        <dbReference type="ARBA" id="ARBA00023163"/>
    </source>
</evidence>
<dbReference type="InterPro" id="IPR036271">
    <property type="entry name" value="Tet_transcr_reg_TetR-rel_C_sf"/>
</dbReference>
<feature type="DNA-binding region" description="H-T-H motif" evidence="4">
    <location>
        <begin position="25"/>
        <end position="44"/>
    </location>
</feature>
<dbReference type="EMBL" id="FPIZ01000002">
    <property type="protein sequence ID" value="SFW24780.1"/>
    <property type="molecule type" value="Genomic_DNA"/>
</dbReference>
<dbReference type="PANTHER" id="PTHR47506:SF6">
    <property type="entry name" value="HTH-TYPE TRANSCRIPTIONAL REPRESSOR NEMR"/>
    <property type="match status" value="1"/>
</dbReference>
<keyword evidence="3" id="KW-0804">Transcription</keyword>
<dbReference type="RefSeq" id="WP_072357252.1">
    <property type="nucleotide sequence ID" value="NZ_CP139972.1"/>
</dbReference>